<gene>
    <name evidence="7" type="ORF">MM59RIKEN_29620</name>
</gene>
<keyword evidence="7" id="KW-0614">Plasmid</keyword>
<proteinExistence type="inferred from homology"/>
<dbReference type="KEGG" id="pfaa:MM59RIKEN_29620"/>
<keyword evidence="8" id="KW-1185">Reference proteome</keyword>
<evidence type="ECO:0000256" key="5">
    <source>
        <dbReference type="ARBA" id="ARBA00022691"/>
    </source>
</evidence>
<name>A0A810QNF6_9FIRM</name>
<dbReference type="Proteomes" id="UP000679848">
    <property type="component" value="Plasmid pMM59_01"/>
</dbReference>
<dbReference type="RefSeq" id="WP_213543714.1">
    <property type="nucleotide sequence ID" value="NZ_AP023421.1"/>
</dbReference>
<dbReference type="AlphaFoldDB" id="A0A810QNF6"/>
<dbReference type="Gene3D" id="1.10.1020.10">
    <property type="entry name" value="Adenine-specific Methyltransferase, Domain 2"/>
    <property type="match status" value="1"/>
</dbReference>
<dbReference type="PIRSF" id="PIRSF036638">
    <property type="entry name" value="M_m6A_StsI"/>
    <property type="match status" value="1"/>
</dbReference>
<dbReference type="InterPro" id="IPR029063">
    <property type="entry name" value="SAM-dependent_MTases_sf"/>
</dbReference>
<dbReference type="Gene3D" id="3.40.50.150">
    <property type="entry name" value="Vaccinia Virus protein VP39"/>
    <property type="match status" value="2"/>
</dbReference>
<evidence type="ECO:0000256" key="1">
    <source>
        <dbReference type="ARBA" id="ARBA00006594"/>
    </source>
</evidence>
<dbReference type="PANTHER" id="PTHR30481">
    <property type="entry name" value="DNA ADENINE METHYLASE"/>
    <property type="match status" value="1"/>
</dbReference>
<reference evidence="7" key="1">
    <citation type="submission" date="2020-09" db="EMBL/GenBank/DDBJ databases">
        <title>New species isolated from human feces.</title>
        <authorList>
            <person name="Kitahara M."/>
            <person name="Shigeno Y."/>
            <person name="Shime M."/>
            <person name="Matsumoto Y."/>
            <person name="Nakamura S."/>
            <person name="Motooka D."/>
            <person name="Fukuoka S."/>
            <person name="Nishikawa H."/>
            <person name="Benno Y."/>
        </authorList>
    </citation>
    <scope>NUCLEOTIDE SEQUENCE</scope>
    <source>
        <strain evidence="7">MM59</strain>
        <plasmid evidence="7">pMM59_01</plasmid>
    </source>
</reference>
<sequence>MRYLGNKESIRAEIEKLLDSKQLLRQGYSFFDAFCGSGSVADYLKSYYDIIINDNLTWSVTYTRGRVCAPNCTFQRLGFDPFAYLNKNKQTMHGFMYQNYAPTKSERMYFTPENAGRIDYFRYQIEQWKQAGQLTEDEYCFLLASLIESVSDVSNTAGVYGAFLKKWDARAVKEISFHPVDFCNTPVRTIQTYNTKIETVIEQVDCDILYLDPPYTQNQYGTQYHLLETLVLDDHPAISTVTGSRSTAPMRSDWSKAYKANILFDRVLAKTRAKYIILSYNNDGFMSKEYIEAAMKRYGKPETYVCKKIPYKRYQNWKSQKGKKHFEYLFFVEKRDMDKVVYESPLNYIGSKAKVVPDLIQYRPKGYTTFIDAFGGGFNVGINMPAARTVYNDVNYLVTSLIRSFRDYDTYEYLLYVRRMIKKFGLEKANADAYIRARDSYNSRPVKKRDPRLLFTILLYGFQQQIRFNSQHDFNNPVGMRWFNDRVLEKMISFSRQIKEGNFEFYSKNYKALHARITPGTFAYFDPPYQLTTGAYNDGKRGFEGWSETQEAELFAFLDQLHGAGIPFMLSYVIEHKGRVNQNLLRWIKRGHYRVIRLGEILGISGSRRKEVLIVNY</sequence>
<dbReference type="PANTHER" id="PTHR30481:SF3">
    <property type="entry name" value="DNA ADENINE METHYLASE"/>
    <property type="match status" value="1"/>
</dbReference>
<evidence type="ECO:0000313" key="7">
    <source>
        <dbReference type="EMBL" id="BCK85643.1"/>
    </source>
</evidence>
<evidence type="ECO:0000256" key="2">
    <source>
        <dbReference type="ARBA" id="ARBA00011900"/>
    </source>
</evidence>
<dbReference type="Pfam" id="PF02086">
    <property type="entry name" value="MethyltransfD12"/>
    <property type="match status" value="2"/>
</dbReference>
<keyword evidence="4" id="KW-0808">Transferase</keyword>
<geneLocation type="plasmid" evidence="7 8">
    <name>pMM59_01</name>
</geneLocation>
<dbReference type="EC" id="2.1.1.72" evidence="2"/>
<comment type="similarity">
    <text evidence="1">Belongs to the N(4)/N(6)-methyltransferase family.</text>
</comment>
<comment type="catalytic activity">
    <reaction evidence="6">
        <text>a 2'-deoxyadenosine in DNA + S-adenosyl-L-methionine = an N(6)-methyl-2'-deoxyadenosine in DNA + S-adenosyl-L-homocysteine + H(+)</text>
        <dbReference type="Rhea" id="RHEA:15197"/>
        <dbReference type="Rhea" id="RHEA-COMP:12418"/>
        <dbReference type="Rhea" id="RHEA-COMP:12419"/>
        <dbReference type="ChEBI" id="CHEBI:15378"/>
        <dbReference type="ChEBI" id="CHEBI:57856"/>
        <dbReference type="ChEBI" id="CHEBI:59789"/>
        <dbReference type="ChEBI" id="CHEBI:90615"/>
        <dbReference type="ChEBI" id="CHEBI:90616"/>
        <dbReference type="EC" id="2.1.1.72"/>
    </reaction>
</comment>
<dbReference type="GO" id="GO:1904047">
    <property type="term" value="F:S-adenosyl-L-methionine binding"/>
    <property type="evidence" value="ECO:0007669"/>
    <property type="project" value="TreeGrafter"/>
</dbReference>
<dbReference type="SUPFAM" id="SSF53335">
    <property type="entry name" value="S-adenosyl-L-methionine-dependent methyltransferases"/>
    <property type="match status" value="2"/>
</dbReference>
<evidence type="ECO:0000256" key="6">
    <source>
        <dbReference type="ARBA" id="ARBA00047942"/>
    </source>
</evidence>
<keyword evidence="3" id="KW-0489">Methyltransferase</keyword>
<evidence type="ECO:0000256" key="4">
    <source>
        <dbReference type="ARBA" id="ARBA00022679"/>
    </source>
</evidence>
<dbReference type="EMBL" id="AP023421">
    <property type="protein sequence ID" value="BCK85643.1"/>
    <property type="molecule type" value="Genomic_DNA"/>
</dbReference>
<dbReference type="GO" id="GO:0043565">
    <property type="term" value="F:sequence-specific DNA binding"/>
    <property type="evidence" value="ECO:0007669"/>
    <property type="project" value="TreeGrafter"/>
</dbReference>
<dbReference type="GO" id="GO:0009007">
    <property type="term" value="F:site-specific DNA-methyltransferase (adenine-specific) activity"/>
    <property type="evidence" value="ECO:0007669"/>
    <property type="project" value="UniProtKB-EC"/>
</dbReference>
<organism evidence="7 8">
    <name type="scientific">Pusillibacter faecalis</name>
    <dbReference type="NCBI Taxonomy" id="2714358"/>
    <lineage>
        <taxon>Bacteria</taxon>
        <taxon>Bacillati</taxon>
        <taxon>Bacillota</taxon>
        <taxon>Clostridia</taxon>
        <taxon>Eubacteriales</taxon>
        <taxon>Oscillospiraceae</taxon>
        <taxon>Pusillibacter</taxon>
    </lineage>
</organism>
<dbReference type="GO" id="GO:0032259">
    <property type="term" value="P:methylation"/>
    <property type="evidence" value="ECO:0007669"/>
    <property type="project" value="UniProtKB-KW"/>
</dbReference>
<evidence type="ECO:0000256" key="3">
    <source>
        <dbReference type="ARBA" id="ARBA00022603"/>
    </source>
</evidence>
<dbReference type="GO" id="GO:0006298">
    <property type="term" value="P:mismatch repair"/>
    <property type="evidence" value="ECO:0007669"/>
    <property type="project" value="TreeGrafter"/>
</dbReference>
<accession>A0A810QNF6</accession>
<evidence type="ECO:0000313" key="8">
    <source>
        <dbReference type="Proteomes" id="UP000679848"/>
    </source>
</evidence>
<protein>
    <recommendedName>
        <fullName evidence="2">site-specific DNA-methyltransferase (adenine-specific)</fullName>
        <ecNumber evidence="2">2.1.1.72</ecNumber>
    </recommendedName>
</protein>
<dbReference type="InterPro" id="IPR012186">
    <property type="entry name" value="Ade-mod_methylase_MStsI"/>
</dbReference>
<dbReference type="GO" id="GO:0009307">
    <property type="term" value="P:DNA restriction-modification system"/>
    <property type="evidence" value="ECO:0007669"/>
    <property type="project" value="InterPro"/>
</dbReference>
<dbReference type="InterPro" id="IPR023095">
    <property type="entry name" value="Ade_MeTrfase_dom_2"/>
</dbReference>
<keyword evidence="5" id="KW-0949">S-adenosyl-L-methionine</keyword>
<dbReference type="REBASE" id="479536">
    <property type="entry name" value="M.OspMM59ORF29620P"/>
</dbReference>
<dbReference type="PRINTS" id="PR00505">
    <property type="entry name" value="D12N6MTFRASE"/>
</dbReference>
<dbReference type="InterPro" id="IPR012327">
    <property type="entry name" value="MeTrfase_D12"/>
</dbReference>